<organism evidence="2 3">
    <name type="scientific">Carboxydothermus pertinax</name>
    <dbReference type="NCBI Taxonomy" id="870242"/>
    <lineage>
        <taxon>Bacteria</taxon>
        <taxon>Bacillati</taxon>
        <taxon>Bacillota</taxon>
        <taxon>Clostridia</taxon>
        <taxon>Thermoanaerobacterales</taxon>
        <taxon>Thermoanaerobacteraceae</taxon>
        <taxon>Carboxydothermus</taxon>
    </lineage>
</organism>
<dbReference type="SUPFAM" id="SSF101262">
    <property type="entry name" value="Methenyltetrahydrofolate cyclohydrolase-like"/>
    <property type="match status" value="1"/>
</dbReference>
<accession>A0A1L8CSP3</accession>
<proteinExistence type="predicted"/>
<feature type="domain" description="Cyclodeaminase/cyclohydrolase" evidence="1">
    <location>
        <begin position="6"/>
        <end position="186"/>
    </location>
</feature>
<dbReference type="Gene3D" id="1.20.120.680">
    <property type="entry name" value="Formiminotetrahydrofolate cyclodeaminase monomer, up-and-down helical bundle"/>
    <property type="match status" value="1"/>
</dbReference>
<dbReference type="Pfam" id="PF04961">
    <property type="entry name" value="FTCD_C"/>
    <property type="match status" value="1"/>
</dbReference>
<comment type="caution">
    <text evidence="2">The sequence shown here is derived from an EMBL/GenBank/DDBJ whole genome shotgun (WGS) entry which is preliminary data.</text>
</comment>
<dbReference type="InterPro" id="IPR007044">
    <property type="entry name" value="Cyclodeamin/CycHdrlase"/>
</dbReference>
<dbReference type="InterPro" id="IPR036178">
    <property type="entry name" value="Formintransfe-cycloase-like_sf"/>
</dbReference>
<dbReference type="GO" id="GO:0016787">
    <property type="term" value="F:hydrolase activity"/>
    <property type="evidence" value="ECO:0007669"/>
    <property type="project" value="UniProtKB-KW"/>
</dbReference>
<evidence type="ECO:0000259" key="1">
    <source>
        <dbReference type="Pfam" id="PF04961"/>
    </source>
</evidence>
<gene>
    <name evidence="2" type="ORF">cpu_04420</name>
</gene>
<reference evidence="3" key="1">
    <citation type="submission" date="2016-12" db="EMBL/GenBank/DDBJ databases">
        <title>Draft Genome Sequences od Carboxydothermus pertinax and islandicus, Hydrogenogenic Carboxydotrophic Bacteria.</title>
        <authorList>
            <person name="Fukuyama Y."/>
            <person name="Ohmae K."/>
            <person name="Yoneda Y."/>
            <person name="Yoshida T."/>
            <person name="Sako Y."/>
        </authorList>
    </citation>
    <scope>NUCLEOTIDE SEQUENCE [LARGE SCALE GENOMIC DNA]</scope>
    <source>
        <strain evidence="3">Ug1</strain>
    </source>
</reference>
<evidence type="ECO:0000313" key="2">
    <source>
        <dbReference type="EMBL" id="GAV21932.1"/>
    </source>
</evidence>
<dbReference type="EMBL" id="BDJK01000006">
    <property type="protein sequence ID" value="GAV21932.1"/>
    <property type="molecule type" value="Genomic_DNA"/>
</dbReference>
<dbReference type="AlphaFoldDB" id="A0A1L8CSP3"/>
<dbReference type="OrthoDB" id="7959174at2"/>
<evidence type="ECO:0000313" key="3">
    <source>
        <dbReference type="Proteomes" id="UP000187485"/>
    </source>
</evidence>
<dbReference type="RefSeq" id="WP_075858366.1">
    <property type="nucleotide sequence ID" value="NZ_BDJK01000006.1"/>
</dbReference>
<keyword evidence="2" id="KW-0378">Hydrolase</keyword>
<protein>
    <submittedName>
        <fullName evidence="2">Methenyltetrahydrofolate cyclohydrolase</fullName>
    </submittedName>
</protein>
<dbReference type="Proteomes" id="UP000187485">
    <property type="component" value="Unassembled WGS sequence"/>
</dbReference>
<dbReference type="STRING" id="870242.cpu_04420"/>
<keyword evidence="3" id="KW-1185">Reference proteome</keyword>
<name>A0A1L8CSP3_9THEO</name>
<sequence>MLTDLSLRGFIKELASSSPAPGGGSVSALAGANGAALLNMVLNLTLGREKFAGVEEELAPLKDKTEALYERLVNLIDIDTEVFNDVMAAFKLPKDTEEQKKERLAKIQEAYKKAADVPLEVAEKCLEVLRLCPKIAEKGNPNALSDAGVAAQMAYAGLQGAVMNVKINLTSIKDEGYVRAARERVAAFLEEGAELKERVTQYVSQRL</sequence>